<keyword evidence="3 8" id="KW-1133">Transmembrane helix</keyword>
<dbReference type="AlphaFoldDB" id="A0ABD0XCM0"/>
<feature type="transmembrane region" description="Helical" evidence="8">
    <location>
        <begin position="91"/>
        <end position="110"/>
    </location>
</feature>
<dbReference type="GO" id="GO:0016020">
    <property type="term" value="C:membrane"/>
    <property type="evidence" value="ECO:0007669"/>
    <property type="project" value="UniProtKB-SubCell"/>
</dbReference>
<dbReference type="InterPro" id="IPR000276">
    <property type="entry name" value="GPCR_Rhodpsn"/>
</dbReference>
<comment type="caution">
    <text evidence="10">The sequence shown here is derived from an EMBL/GenBank/DDBJ whole genome shotgun (WGS) entry which is preliminary data.</text>
</comment>
<reference evidence="10 11" key="1">
    <citation type="submission" date="2024-06" db="EMBL/GenBank/DDBJ databases">
        <authorList>
            <person name="Pan Q."/>
            <person name="Wen M."/>
            <person name="Jouanno E."/>
            <person name="Zahm M."/>
            <person name="Klopp C."/>
            <person name="Cabau C."/>
            <person name="Louis A."/>
            <person name="Berthelot C."/>
            <person name="Parey E."/>
            <person name="Roest Crollius H."/>
            <person name="Montfort J."/>
            <person name="Robinson-Rechavi M."/>
            <person name="Bouchez O."/>
            <person name="Lampietro C."/>
            <person name="Lopez Roques C."/>
            <person name="Donnadieu C."/>
            <person name="Postlethwait J."/>
            <person name="Bobe J."/>
            <person name="Verreycken H."/>
            <person name="Guiguen Y."/>
        </authorList>
    </citation>
    <scope>NUCLEOTIDE SEQUENCE [LARGE SCALE GENOMIC DNA]</scope>
    <source>
        <strain evidence="10">Up_M1</strain>
        <tissue evidence="10">Testis</tissue>
    </source>
</reference>
<keyword evidence="4" id="KW-0297">G-protein coupled receptor</keyword>
<evidence type="ECO:0000256" key="7">
    <source>
        <dbReference type="ARBA" id="ARBA00023224"/>
    </source>
</evidence>
<dbReference type="SUPFAM" id="SSF81321">
    <property type="entry name" value="Family A G protein-coupled receptor-like"/>
    <property type="match status" value="1"/>
</dbReference>
<evidence type="ECO:0000256" key="8">
    <source>
        <dbReference type="SAM" id="Phobius"/>
    </source>
</evidence>
<keyword evidence="6" id="KW-0675">Receptor</keyword>
<evidence type="ECO:0000259" key="9">
    <source>
        <dbReference type="PROSITE" id="PS50262"/>
    </source>
</evidence>
<sequence length="122" mass="14279">MPDPESLPDTYNIALVFIYSLVLVIGFIGLGLMIHILKYNMRSVITIAMLNLSLAHLLFLLTVPFRIYYYYTNNWGLGHPLCRAISAMIHVHMYLVFVFYIVILIIRLLGFHSKKDSYEFYR</sequence>
<evidence type="ECO:0000313" key="11">
    <source>
        <dbReference type="Proteomes" id="UP001557470"/>
    </source>
</evidence>
<evidence type="ECO:0000256" key="1">
    <source>
        <dbReference type="ARBA" id="ARBA00004141"/>
    </source>
</evidence>
<evidence type="ECO:0000256" key="2">
    <source>
        <dbReference type="ARBA" id="ARBA00022692"/>
    </source>
</evidence>
<keyword evidence="2 8" id="KW-0812">Transmembrane</keyword>
<comment type="subcellular location">
    <subcellularLocation>
        <location evidence="1">Membrane</location>
        <topology evidence="1">Multi-pass membrane protein</topology>
    </subcellularLocation>
</comment>
<dbReference type="GO" id="GO:0004930">
    <property type="term" value="F:G protein-coupled receptor activity"/>
    <property type="evidence" value="ECO:0007669"/>
    <property type="project" value="UniProtKB-KW"/>
</dbReference>
<accession>A0ABD0XCM0</accession>
<dbReference type="EMBL" id="JAGEUA010000002">
    <property type="protein sequence ID" value="KAL1006609.1"/>
    <property type="molecule type" value="Genomic_DNA"/>
</dbReference>
<gene>
    <name evidence="10" type="ORF">UPYG_G00074400</name>
</gene>
<keyword evidence="11" id="KW-1185">Reference proteome</keyword>
<name>A0ABD0XCM0_UMBPY</name>
<dbReference type="Gene3D" id="1.20.1070.10">
    <property type="entry name" value="Rhodopsin 7-helix transmembrane proteins"/>
    <property type="match status" value="1"/>
</dbReference>
<evidence type="ECO:0000256" key="6">
    <source>
        <dbReference type="ARBA" id="ARBA00023170"/>
    </source>
</evidence>
<feature type="domain" description="G-protein coupled receptors family 1 profile" evidence="9">
    <location>
        <begin position="27"/>
        <end position="122"/>
    </location>
</feature>
<feature type="transmembrane region" description="Helical" evidence="8">
    <location>
        <begin position="12"/>
        <end position="37"/>
    </location>
</feature>
<dbReference type="Pfam" id="PF00001">
    <property type="entry name" value="7tm_1"/>
    <property type="match status" value="1"/>
</dbReference>
<keyword evidence="7" id="KW-0807">Transducer</keyword>
<keyword evidence="5 8" id="KW-0472">Membrane</keyword>
<protein>
    <recommendedName>
        <fullName evidence="9">G-protein coupled receptors family 1 profile domain-containing protein</fullName>
    </recommendedName>
</protein>
<dbReference type="PROSITE" id="PS50262">
    <property type="entry name" value="G_PROTEIN_RECEP_F1_2"/>
    <property type="match status" value="1"/>
</dbReference>
<dbReference type="PANTHER" id="PTHR24237:SF35">
    <property type="entry name" value="G-PROTEIN COUPLED RECEPTOR 141-RELATED"/>
    <property type="match status" value="1"/>
</dbReference>
<dbReference type="PANTHER" id="PTHR24237">
    <property type="entry name" value="G-PROTEIN COUPLED RECEPTOR"/>
    <property type="match status" value="1"/>
</dbReference>
<evidence type="ECO:0000256" key="4">
    <source>
        <dbReference type="ARBA" id="ARBA00023040"/>
    </source>
</evidence>
<dbReference type="Proteomes" id="UP001557470">
    <property type="component" value="Unassembled WGS sequence"/>
</dbReference>
<feature type="transmembrane region" description="Helical" evidence="8">
    <location>
        <begin position="49"/>
        <end position="71"/>
    </location>
</feature>
<organism evidence="10 11">
    <name type="scientific">Umbra pygmaea</name>
    <name type="common">Eastern mudminnow</name>
    <dbReference type="NCBI Taxonomy" id="75934"/>
    <lineage>
        <taxon>Eukaryota</taxon>
        <taxon>Metazoa</taxon>
        <taxon>Chordata</taxon>
        <taxon>Craniata</taxon>
        <taxon>Vertebrata</taxon>
        <taxon>Euteleostomi</taxon>
        <taxon>Actinopterygii</taxon>
        <taxon>Neopterygii</taxon>
        <taxon>Teleostei</taxon>
        <taxon>Protacanthopterygii</taxon>
        <taxon>Esociformes</taxon>
        <taxon>Umbridae</taxon>
        <taxon>Umbra</taxon>
    </lineage>
</organism>
<evidence type="ECO:0000256" key="3">
    <source>
        <dbReference type="ARBA" id="ARBA00022989"/>
    </source>
</evidence>
<proteinExistence type="predicted"/>
<evidence type="ECO:0000256" key="5">
    <source>
        <dbReference type="ARBA" id="ARBA00023136"/>
    </source>
</evidence>
<evidence type="ECO:0000313" key="10">
    <source>
        <dbReference type="EMBL" id="KAL1006609.1"/>
    </source>
</evidence>
<dbReference type="InterPro" id="IPR017452">
    <property type="entry name" value="GPCR_Rhodpsn_7TM"/>
</dbReference>
<dbReference type="InterPro" id="IPR047160">
    <property type="entry name" value="GP183-like"/>
</dbReference>